<sequence length="117" mass="12253">MASYPFPFNSYIYGWREGGGRDEGSEGGGRIEGWGGGGGSVGGEGGGLEGGGALGGRPDDIKKLSGGRGCWEAEVIPVEEEVAREFNLVEISVRDRQMEASSSLTNMNCCERSSTDL</sequence>
<dbReference type="EnsemblMetazoa" id="Aqu2.1.04424_001">
    <property type="protein sequence ID" value="Aqu2.1.04424_001"/>
    <property type="gene ID" value="Aqu2.1.04424"/>
</dbReference>
<accession>A0A1X7SQN3</accession>
<reference evidence="2" key="1">
    <citation type="submission" date="2017-05" db="UniProtKB">
        <authorList>
            <consortium name="EnsemblMetazoa"/>
        </authorList>
    </citation>
    <scope>IDENTIFICATION</scope>
</reference>
<evidence type="ECO:0000313" key="2">
    <source>
        <dbReference type="EnsemblMetazoa" id="Aqu2.1.04424_001"/>
    </source>
</evidence>
<name>A0A1X7SQN3_AMPQE</name>
<feature type="compositionally biased region" description="Gly residues" evidence="1">
    <location>
        <begin position="26"/>
        <end position="55"/>
    </location>
</feature>
<feature type="region of interest" description="Disordered" evidence="1">
    <location>
        <begin position="19"/>
        <end position="56"/>
    </location>
</feature>
<protein>
    <submittedName>
        <fullName evidence="2">Uncharacterized protein</fullName>
    </submittedName>
</protein>
<proteinExistence type="predicted"/>
<evidence type="ECO:0000256" key="1">
    <source>
        <dbReference type="SAM" id="MobiDB-lite"/>
    </source>
</evidence>
<dbReference type="InParanoid" id="A0A1X7SQN3"/>
<dbReference type="AlphaFoldDB" id="A0A1X7SQN3"/>
<organism evidence="2">
    <name type="scientific">Amphimedon queenslandica</name>
    <name type="common">Sponge</name>
    <dbReference type="NCBI Taxonomy" id="400682"/>
    <lineage>
        <taxon>Eukaryota</taxon>
        <taxon>Metazoa</taxon>
        <taxon>Porifera</taxon>
        <taxon>Demospongiae</taxon>
        <taxon>Heteroscleromorpha</taxon>
        <taxon>Haplosclerida</taxon>
        <taxon>Niphatidae</taxon>
        <taxon>Amphimedon</taxon>
    </lineage>
</organism>